<evidence type="ECO:0000256" key="2">
    <source>
        <dbReference type="SAM" id="SignalP"/>
    </source>
</evidence>
<dbReference type="eggNOG" id="COG3168">
    <property type="taxonomic scope" value="Bacteria"/>
</dbReference>
<sequence length="326" mass="34225">MMRVRKNLIICLVCVCLAAGVGCKKGADNPPEQAEPARQTISMEQPAPAPPAEQPTAPEVMVVEEEAPGPMVVTGTPQVPAETTPPASGPATETEPVAKKAAEGPSAEEQQAPSDMPPTPAEEPPAPPVEAVSDSPALTDTADPEETDIALPTSEVEAGAGTVDGTAMETTDEMEEAPADDVASEIKIVIDLMGEEDLDAEEAAKTTAENQALAMFSPFTPLFQKDASEDDMFLEQDSQRKRAFLTPLERISLGQLQLSGIIRAASGNRAIVTDATGKGYVVKKGTYIGLNSGQVEEIVDDRVIVVEMVGGRRAVTELKLQKPAGE</sequence>
<dbReference type="PROSITE" id="PS51257">
    <property type="entry name" value="PROKAR_LIPOPROTEIN"/>
    <property type="match status" value="1"/>
</dbReference>
<feature type="region of interest" description="Disordered" evidence="1">
    <location>
        <begin position="26"/>
        <end position="162"/>
    </location>
</feature>
<dbReference type="AlphaFoldDB" id="A8ZSX6"/>
<dbReference type="STRING" id="96561.Dole_0330"/>
<name>A8ZSX6_DESOH</name>
<dbReference type="OrthoDB" id="9788988at2"/>
<feature type="signal peptide" evidence="2">
    <location>
        <begin position="1"/>
        <end position="26"/>
    </location>
</feature>
<dbReference type="EMBL" id="CP000859">
    <property type="protein sequence ID" value="ABW66140.1"/>
    <property type="molecule type" value="Genomic_DNA"/>
</dbReference>
<gene>
    <name evidence="3" type="ordered locus">Dole_0330</name>
</gene>
<protein>
    <recommendedName>
        <fullName evidence="5">Pilus assembly protein PilP</fullName>
    </recommendedName>
</protein>
<evidence type="ECO:0000256" key="1">
    <source>
        <dbReference type="SAM" id="MobiDB-lite"/>
    </source>
</evidence>
<feature type="compositionally biased region" description="Pro residues" evidence="1">
    <location>
        <begin position="115"/>
        <end position="128"/>
    </location>
</feature>
<evidence type="ECO:0000313" key="3">
    <source>
        <dbReference type="EMBL" id="ABW66140.1"/>
    </source>
</evidence>
<accession>A8ZSX6</accession>
<evidence type="ECO:0008006" key="5">
    <source>
        <dbReference type="Google" id="ProtNLM"/>
    </source>
</evidence>
<dbReference type="Gene3D" id="2.30.30.830">
    <property type="match status" value="1"/>
</dbReference>
<dbReference type="Proteomes" id="UP000008561">
    <property type="component" value="Chromosome"/>
</dbReference>
<reference evidence="3 4" key="1">
    <citation type="submission" date="2007-10" db="EMBL/GenBank/DDBJ databases">
        <title>Complete sequence of Desulfococcus oleovorans Hxd3.</title>
        <authorList>
            <consortium name="US DOE Joint Genome Institute"/>
            <person name="Copeland A."/>
            <person name="Lucas S."/>
            <person name="Lapidus A."/>
            <person name="Barry K."/>
            <person name="Glavina del Rio T."/>
            <person name="Dalin E."/>
            <person name="Tice H."/>
            <person name="Pitluck S."/>
            <person name="Kiss H."/>
            <person name="Brettin T."/>
            <person name="Bruce D."/>
            <person name="Detter J.C."/>
            <person name="Han C."/>
            <person name="Schmutz J."/>
            <person name="Larimer F."/>
            <person name="Land M."/>
            <person name="Hauser L."/>
            <person name="Kyrpides N."/>
            <person name="Kim E."/>
            <person name="Wawrik B."/>
            <person name="Richardson P."/>
        </authorList>
    </citation>
    <scope>NUCLEOTIDE SEQUENCE [LARGE SCALE GENOMIC DNA]</scope>
    <source>
        <strain evidence="4">DSM 6200 / JCM 39069 / Hxd3</strain>
    </source>
</reference>
<dbReference type="Pfam" id="PF04351">
    <property type="entry name" value="PilP"/>
    <property type="match status" value="1"/>
</dbReference>
<keyword evidence="4" id="KW-1185">Reference proteome</keyword>
<proteinExistence type="predicted"/>
<dbReference type="KEGG" id="dol:Dole_0330"/>
<feature type="chain" id="PRO_5002731334" description="Pilus assembly protein PilP" evidence="2">
    <location>
        <begin position="27"/>
        <end position="326"/>
    </location>
</feature>
<dbReference type="InterPro" id="IPR007446">
    <property type="entry name" value="PilP"/>
</dbReference>
<dbReference type="HOGENOM" id="CLU_851856_0_0_7"/>
<evidence type="ECO:0000313" key="4">
    <source>
        <dbReference type="Proteomes" id="UP000008561"/>
    </source>
</evidence>
<keyword evidence="2" id="KW-0732">Signal</keyword>
<organism evidence="3 4">
    <name type="scientific">Desulfosudis oleivorans (strain DSM 6200 / JCM 39069 / Hxd3)</name>
    <name type="common">Desulfococcus oleovorans</name>
    <dbReference type="NCBI Taxonomy" id="96561"/>
    <lineage>
        <taxon>Bacteria</taxon>
        <taxon>Pseudomonadati</taxon>
        <taxon>Thermodesulfobacteriota</taxon>
        <taxon>Desulfobacteria</taxon>
        <taxon>Desulfobacterales</taxon>
        <taxon>Desulfosudaceae</taxon>
        <taxon>Desulfosudis</taxon>
    </lineage>
</organism>